<dbReference type="PANTHER" id="PTHR30087">
    <property type="entry name" value="INNER MEMBRANE PROTEIN"/>
    <property type="match status" value="1"/>
</dbReference>
<evidence type="ECO:0000313" key="2">
    <source>
        <dbReference type="Proteomes" id="UP000184082"/>
    </source>
</evidence>
<name>A0A1M6R2M9_9FIRM</name>
<organism evidence="1 2">
    <name type="scientific">Caminicella sporogenes DSM 14501</name>
    <dbReference type="NCBI Taxonomy" id="1121266"/>
    <lineage>
        <taxon>Bacteria</taxon>
        <taxon>Bacillati</taxon>
        <taxon>Bacillota</taxon>
        <taxon>Clostridia</taxon>
        <taxon>Peptostreptococcales</taxon>
        <taxon>Caminicellaceae</taxon>
        <taxon>Caminicella</taxon>
    </lineage>
</organism>
<evidence type="ECO:0000313" key="1">
    <source>
        <dbReference type="EMBL" id="SHK26676.1"/>
    </source>
</evidence>
<dbReference type="Proteomes" id="UP000184082">
    <property type="component" value="Unassembled WGS sequence"/>
</dbReference>
<proteinExistence type="predicted"/>
<reference evidence="1 2" key="1">
    <citation type="submission" date="2016-11" db="EMBL/GenBank/DDBJ databases">
        <authorList>
            <person name="Jaros S."/>
            <person name="Januszkiewicz K."/>
            <person name="Wedrychowicz H."/>
        </authorList>
    </citation>
    <scope>NUCLEOTIDE SEQUENCE [LARGE SCALE GENOMIC DNA]</scope>
    <source>
        <strain evidence="1 2">DSM 14501</strain>
    </source>
</reference>
<dbReference type="STRING" id="1121266.SAMN02745883_01668"/>
<sequence length="152" mass="16908">MILVSACLLGIDCKYNGKNNYNEDLKKFLKDKKYIIVCPEQLGGLPTPRKPSEIIAGDGYDVLDGKKKVLNLKGDDVTDYFIKGAYESLKIAKLYGIKKAILKARSPSCASFKIYDGSFSGKLREGVGVTTALLKKNGIKVLNEENYREYIE</sequence>
<protein>
    <submittedName>
        <fullName evidence="1">Uncharacterized conserved protein YbbK, DUF523 family</fullName>
    </submittedName>
</protein>
<keyword evidence="2" id="KW-1185">Reference proteome</keyword>
<gene>
    <name evidence="1" type="ORF">SAMN02745883_01668</name>
</gene>
<dbReference type="InterPro" id="IPR007553">
    <property type="entry name" value="2-thiour_desulf"/>
</dbReference>
<dbReference type="PANTHER" id="PTHR30087:SF1">
    <property type="entry name" value="HYPOTHETICAL CYTOSOLIC PROTEIN"/>
    <property type="match status" value="1"/>
</dbReference>
<dbReference type="AlphaFoldDB" id="A0A1M6R2M9"/>
<dbReference type="EMBL" id="FRAJ01000013">
    <property type="protein sequence ID" value="SHK26676.1"/>
    <property type="molecule type" value="Genomic_DNA"/>
</dbReference>
<dbReference type="RefSeq" id="WP_072967496.1">
    <property type="nucleotide sequence ID" value="NZ_FRAJ01000013.1"/>
</dbReference>
<dbReference type="Pfam" id="PF04463">
    <property type="entry name" value="2-thiour_desulf"/>
    <property type="match status" value="1"/>
</dbReference>
<accession>A0A1M6R2M9</accession>